<sequence length="25" mass="2871">MTCSKLGNHCFVLFNRLLNAKMLIC</sequence>
<organism evidence="1">
    <name type="scientific">Rhizophora mucronata</name>
    <name type="common">Asiatic mangrove</name>
    <dbReference type="NCBI Taxonomy" id="61149"/>
    <lineage>
        <taxon>Eukaryota</taxon>
        <taxon>Viridiplantae</taxon>
        <taxon>Streptophyta</taxon>
        <taxon>Embryophyta</taxon>
        <taxon>Tracheophyta</taxon>
        <taxon>Spermatophyta</taxon>
        <taxon>Magnoliopsida</taxon>
        <taxon>eudicotyledons</taxon>
        <taxon>Gunneridae</taxon>
        <taxon>Pentapetalae</taxon>
        <taxon>rosids</taxon>
        <taxon>fabids</taxon>
        <taxon>Malpighiales</taxon>
        <taxon>Rhizophoraceae</taxon>
        <taxon>Rhizophora</taxon>
    </lineage>
</organism>
<proteinExistence type="predicted"/>
<reference evidence="1" key="1">
    <citation type="submission" date="2018-02" db="EMBL/GenBank/DDBJ databases">
        <title>Rhizophora mucronata_Transcriptome.</title>
        <authorList>
            <person name="Meera S.P."/>
            <person name="Sreeshan A."/>
            <person name="Augustine A."/>
        </authorList>
    </citation>
    <scope>NUCLEOTIDE SEQUENCE</scope>
    <source>
        <tissue evidence="1">Leaf</tissue>
    </source>
</reference>
<name>A0A2P2NR91_RHIMU</name>
<evidence type="ECO:0000313" key="1">
    <source>
        <dbReference type="EMBL" id="MBX44985.1"/>
    </source>
</evidence>
<dbReference type="EMBL" id="GGEC01064501">
    <property type="protein sequence ID" value="MBX44985.1"/>
    <property type="molecule type" value="Transcribed_RNA"/>
</dbReference>
<accession>A0A2P2NR91</accession>
<dbReference type="AlphaFoldDB" id="A0A2P2NR91"/>
<protein>
    <submittedName>
        <fullName evidence="1">Uncharacterized protein</fullName>
    </submittedName>
</protein>